<sequence>MSLLISSFPLTSGLSKVRPFRTFPSKPARGAFSPLDDKSLNSFRPFRLDNALVSSGCVPFLFEVKCCGDTPTPSFCRSSESNGARVKAAISGVRGSISWPEAEGDSSDIDGI</sequence>
<reference evidence="1" key="2">
    <citation type="journal article" date="2015" name="Data Brief">
        <title>Shoot transcriptome of the giant reed, Arundo donax.</title>
        <authorList>
            <person name="Barrero R.A."/>
            <person name="Guerrero F.D."/>
            <person name="Moolhuijzen P."/>
            <person name="Goolsby J.A."/>
            <person name="Tidwell J."/>
            <person name="Bellgard S.E."/>
            <person name="Bellgard M.I."/>
        </authorList>
    </citation>
    <scope>NUCLEOTIDE SEQUENCE</scope>
    <source>
        <tissue evidence="1">Shoot tissue taken approximately 20 cm above the soil surface</tissue>
    </source>
</reference>
<proteinExistence type="predicted"/>
<dbReference type="AlphaFoldDB" id="A0A0A9FQR5"/>
<evidence type="ECO:0000313" key="1">
    <source>
        <dbReference type="EMBL" id="JAE14617.1"/>
    </source>
</evidence>
<name>A0A0A9FQR5_ARUDO</name>
<organism evidence="1">
    <name type="scientific">Arundo donax</name>
    <name type="common">Giant reed</name>
    <name type="synonym">Donax arundinaceus</name>
    <dbReference type="NCBI Taxonomy" id="35708"/>
    <lineage>
        <taxon>Eukaryota</taxon>
        <taxon>Viridiplantae</taxon>
        <taxon>Streptophyta</taxon>
        <taxon>Embryophyta</taxon>
        <taxon>Tracheophyta</taxon>
        <taxon>Spermatophyta</taxon>
        <taxon>Magnoliopsida</taxon>
        <taxon>Liliopsida</taxon>
        <taxon>Poales</taxon>
        <taxon>Poaceae</taxon>
        <taxon>PACMAD clade</taxon>
        <taxon>Arundinoideae</taxon>
        <taxon>Arundineae</taxon>
        <taxon>Arundo</taxon>
    </lineage>
</organism>
<dbReference type="EMBL" id="GBRH01183279">
    <property type="protein sequence ID" value="JAE14617.1"/>
    <property type="molecule type" value="Transcribed_RNA"/>
</dbReference>
<reference evidence="1" key="1">
    <citation type="submission" date="2014-09" db="EMBL/GenBank/DDBJ databases">
        <authorList>
            <person name="Magalhaes I.L.F."/>
            <person name="Oliveira U."/>
            <person name="Santos F.R."/>
            <person name="Vidigal T.H.D.A."/>
            <person name="Brescovit A.D."/>
            <person name="Santos A.J."/>
        </authorList>
    </citation>
    <scope>NUCLEOTIDE SEQUENCE</scope>
    <source>
        <tissue evidence="1">Shoot tissue taken approximately 20 cm above the soil surface</tissue>
    </source>
</reference>
<accession>A0A0A9FQR5</accession>
<protein>
    <submittedName>
        <fullName evidence="1">Uncharacterized protein</fullName>
    </submittedName>
</protein>